<dbReference type="EMBL" id="BGPR01051107">
    <property type="protein sequence ID" value="GBO28096.1"/>
    <property type="molecule type" value="Genomic_DNA"/>
</dbReference>
<sequence length="103" mass="11849">MAKIRKSCPLHNLLSRLTPNFRLLMEAEKLLLKRYVVPPDQWVVVARSFFVVVRGPVVDDNGNDSVVLQYLKSRIIDITFEPVLNIFWVNSEDSLMSPVSSEF</sequence>
<accession>A0A4Y2VUZ1</accession>
<organism evidence="1 2">
    <name type="scientific">Araneus ventricosus</name>
    <name type="common">Orbweaver spider</name>
    <name type="synonym">Epeira ventricosa</name>
    <dbReference type="NCBI Taxonomy" id="182803"/>
    <lineage>
        <taxon>Eukaryota</taxon>
        <taxon>Metazoa</taxon>
        <taxon>Ecdysozoa</taxon>
        <taxon>Arthropoda</taxon>
        <taxon>Chelicerata</taxon>
        <taxon>Arachnida</taxon>
        <taxon>Araneae</taxon>
        <taxon>Araneomorphae</taxon>
        <taxon>Entelegynae</taxon>
        <taxon>Araneoidea</taxon>
        <taxon>Araneidae</taxon>
        <taxon>Araneus</taxon>
    </lineage>
</organism>
<dbReference type="AlphaFoldDB" id="A0A4Y2VUZ1"/>
<proteinExistence type="predicted"/>
<evidence type="ECO:0000313" key="1">
    <source>
        <dbReference type="EMBL" id="GBO28096.1"/>
    </source>
</evidence>
<evidence type="ECO:0000313" key="2">
    <source>
        <dbReference type="Proteomes" id="UP000499080"/>
    </source>
</evidence>
<comment type="caution">
    <text evidence="1">The sequence shown here is derived from an EMBL/GenBank/DDBJ whole genome shotgun (WGS) entry which is preliminary data.</text>
</comment>
<gene>
    <name evidence="1" type="ORF">AVEN_71720_1</name>
</gene>
<dbReference type="Proteomes" id="UP000499080">
    <property type="component" value="Unassembled WGS sequence"/>
</dbReference>
<keyword evidence="2" id="KW-1185">Reference proteome</keyword>
<name>A0A4Y2VUZ1_ARAVE</name>
<protein>
    <submittedName>
        <fullName evidence="1">Uncharacterized protein</fullName>
    </submittedName>
</protein>
<reference evidence="1 2" key="1">
    <citation type="journal article" date="2019" name="Sci. Rep.">
        <title>Orb-weaving spider Araneus ventricosus genome elucidates the spidroin gene catalogue.</title>
        <authorList>
            <person name="Kono N."/>
            <person name="Nakamura H."/>
            <person name="Ohtoshi R."/>
            <person name="Moran D.A.P."/>
            <person name="Shinohara A."/>
            <person name="Yoshida Y."/>
            <person name="Fujiwara M."/>
            <person name="Mori M."/>
            <person name="Tomita M."/>
            <person name="Arakawa K."/>
        </authorList>
    </citation>
    <scope>NUCLEOTIDE SEQUENCE [LARGE SCALE GENOMIC DNA]</scope>
</reference>